<sequence length="459" mass="46547">MTTSPTPATGEDRRNTGLPAELSGSPASPVSGESTGAAWLERYTGSLLNVFGAPQRVLVRGSGSRVWDADGAEYLDLLGGIAVNVLGHAHPLLTSVVASQQATLGHISNFFTSPTQVALAERLLALAGAPEGSRVFFASSGTEAVEAALKLARRAGNGADPVRPTVVALEQGFHGRTMGALSLTHKAAYREPFAPLPGGVTHIPAGDLAALRAAITDQTAALVLEPIQGEAGVLPLPAGYLREARRLTREAGALLILDEVQTGVGRTGRWFAFQHEPDLMPDAVTLAKGLGGGFPIGALITVGPAVSALLGPGQHGSTFGGNPVATAAGLATLHVIESDDLLGNADRVGRHLRDGLARIPGVTEVRGQGLLIGFDLDADAHPASGAALAPAAVTAALAAGFIINAPGPRTLRLAPPLLLTAEEADGFLTALPGILDAARAATASSAPSSGSARTEPAQE</sequence>
<evidence type="ECO:0000256" key="3">
    <source>
        <dbReference type="ARBA" id="ARBA00022679"/>
    </source>
</evidence>
<comment type="pathway">
    <text evidence="5">Amino-acid biosynthesis; L-arginine biosynthesis; N(2)-acetyl-L-ornithine from L-glutamate: step 4/4.</text>
</comment>
<dbReference type="InterPro" id="IPR004636">
    <property type="entry name" value="AcOrn/SuccOrn_fam"/>
</dbReference>
<evidence type="ECO:0000313" key="7">
    <source>
        <dbReference type="EMBL" id="GGC95751.1"/>
    </source>
</evidence>
<dbReference type="InterPro" id="IPR050103">
    <property type="entry name" value="Class-III_PLP-dep_AT"/>
</dbReference>
<dbReference type="Gene3D" id="3.90.1150.10">
    <property type="entry name" value="Aspartate Aminotransferase, domain 1"/>
    <property type="match status" value="1"/>
</dbReference>
<organism evidence="7 8">
    <name type="scientific">Tersicoccus solisilvae</name>
    <dbReference type="NCBI Taxonomy" id="1882339"/>
    <lineage>
        <taxon>Bacteria</taxon>
        <taxon>Bacillati</taxon>
        <taxon>Actinomycetota</taxon>
        <taxon>Actinomycetes</taxon>
        <taxon>Micrococcales</taxon>
        <taxon>Micrococcaceae</taxon>
        <taxon>Tersicoccus</taxon>
    </lineage>
</organism>
<feature type="modified residue" description="N6-(pyridoxal phosphate)lysine" evidence="5">
    <location>
        <position position="288"/>
    </location>
</feature>
<gene>
    <name evidence="5 7" type="primary">argD</name>
    <name evidence="7" type="ORF">GCM10011512_23480</name>
</gene>
<keyword evidence="1 5" id="KW-0032">Aminotransferase</keyword>
<comment type="similarity">
    <text evidence="5">Belongs to the class-III pyridoxal-phosphate-dependent aminotransferase family. ArgD subfamily.</text>
</comment>
<feature type="binding site" evidence="5">
    <location>
        <position position="173"/>
    </location>
    <ligand>
        <name>pyridoxal 5'-phosphate</name>
        <dbReference type="ChEBI" id="CHEBI:597326"/>
    </ligand>
</feature>
<feature type="binding site" evidence="5">
    <location>
        <position position="317"/>
    </location>
    <ligand>
        <name>N(2)-acetyl-L-ornithine</name>
        <dbReference type="ChEBI" id="CHEBI:57805"/>
    </ligand>
</feature>
<comment type="subcellular location">
    <subcellularLocation>
        <location evidence="5">Cytoplasm</location>
    </subcellularLocation>
</comment>
<proteinExistence type="inferred from homology"/>
<dbReference type="NCBIfam" id="NF002874">
    <property type="entry name" value="PRK03244.1"/>
    <property type="match status" value="1"/>
</dbReference>
<keyword evidence="8" id="KW-1185">Reference proteome</keyword>
<keyword evidence="2 5" id="KW-0028">Amino-acid biosynthesis</keyword>
<dbReference type="InterPro" id="IPR015421">
    <property type="entry name" value="PyrdxlP-dep_Trfase_major"/>
</dbReference>
<dbReference type="SUPFAM" id="SSF53383">
    <property type="entry name" value="PLP-dependent transferases"/>
    <property type="match status" value="1"/>
</dbReference>
<comment type="caution">
    <text evidence="7">The sequence shown here is derived from an EMBL/GenBank/DDBJ whole genome shotgun (WGS) entry which is preliminary data.</text>
</comment>
<evidence type="ECO:0000256" key="6">
    <source>
        <dbReference type="SAM" id="MobiDB-lite"/>
    </source>
</evidence>
<keyword evidence="4 5" id="KW-0663">Pyridoxal phosphate</keyword>
<dbReference type="CDD" id="cd00610">
    <property type="entry name" value="OAT_like"/>
    <property type="match status" value="1"/>
</dbReference>
<dbReference type="EMBL" id="BMJI01000016">
    <property type="protein sequence ID" value="GGC95751.1"/>
    <property type="molecule type" value="Genomic_DNA"/>
</dbReference>
<comment type="miscellaneous">
    <text evidence="5">May also have succinyldiaminopimelate aminotransferase activity, thus carrying out the corresponding step in lysine biosynthesis.</text>
</comment>
<evidence type="ECO:0000256" key="1">
    <source>
        <dbReference type="ARBA" id="ARBA00022576"/>
    </source>
</evidence>
<feature type="binding site" evidence="5">
    <location>
        <position position="176"/>
    </location>
    <ligand>
        <name>N(2)-acetyl-L-ornithine</name>
        <dbReference type="ChEBI" id="CHEBI:57805"/>
    </ligand>
</feature>
<dbReference type="InterPro" id="IPR005814">
    <property type="entry name" value="Aminotrans_3"/>
</dbReference>
<comment type="cofactor">
    <cofactor evidence="5">
        <name>pyridoxal 5'-phosphate</name>
        <dbReference type="ChEBI" id="CHEBI:597326"/>
    </cofactor>
    <text evidence="5">Binds 1 pyridoxal phosphate per subunit.</text>
</comment>
<dbReference type="Proteomes" id="UP000597761">
    <property type="component" value="Unassembled WGS sequence"/>
</dbReference>
<dbReference type="Pfam" id="PF00202">
    <property type="entry name" value="Aminotran_3"/>
    <property type="match status" value="1"/>
</dbReference>
<dbReference type="HAMAP" id="MF_01107">
    <property type="entry name" value="ArgD_aminotrans_3"/>
    <property type="match status" value="1"/>
</dbReference>
<comment type="subunit">
    <text evidence="5">Homodimer.</text>
</comment>
<dbReference type="PROSITE" id="PS00600">
    <property type="entry name" value="AA_TRANSFER_CLASS_3"/>
    <property type="match status" value="1"/>
</dbReference>
<evidence type="ECO:0000256" key="4">
    <source>
        <dbReference type="ARBA" id="ARBA00022898"/>
    </source>
</evidence>
<dbReference type="EC" id="2.6.1.11" evidence="5"/>
<dbReference type="InterPro" id="IPR015422">
    <property type="entry name" value="PyrdxlP-dep_Trfase_small"/>
</dbReference>
<keyword evidence="5" id="KW-0055">Arginine biosynthesis</keyword>
<dbReference type="PANTHER" id="PTHR11986">
    <property type="entry name" value="AMINOTRANSFERASE CLASS III"/>
    <property type="match status" value="1"/>
</dbReference>
<protein>
    <recommendedName>
        <fullName evidence="5">Acetylornithine aminotransferase</fullName>
        <shortName evidence="5">ACOAT</shortName>
        <ecNumber evidence="5">2.6.1.11</ecNumber>
    </recommendedName>
</protein>
<evidence type="ECO:0000256" key="5">
    <source>
        <dbReference type="HAMAP-Rule" id="MF_01107"/>
    </source>
</evidence>
<dbReference type="PIRSF" id="PIRSF000521">
    <property type="entry name" value="Transaminase_4ab_Lys_Orn"/>
    <property type="match status" value="1"/>
</dbReference>
<dbReference type="GO" id="GO:0008483">
    <property type="term" value="F:transaminase activity"/>
    <property type="evidence" value="ECO:0007669"/>
    <property type="project" value="UniProtKB-KW"/>
</dbReference>
<dbReference type="NCBIfam" id="TIGR00707">
    <property type="entry name" value="argD"/>
    <property type="match status" value="1"/>
</dbReference>
<accession>A0ABQ1PEX9</accession>
<feature type="binding site" evidence="5">
    <location>
        <begin position="258"/>
        <end position="261"/>
    </location>
    <ligand>
        <name>pyridoxal 5'-phosphate</name>
        <dbReference type="ChEBI" id="CHEBI:597326"/>
    </ligand>
</feature>
<name>A0ABQ1PEX9_9MICC</name>
<feature type="binding site" evidence="5">
    <location>
        <begin position="141"/>
        <end position="142"/>
    </location>
    <ligand>
        <name>pyridoxal 5'-phosphate</name>
        <dbReference type="ChEBI" id="CHEBI:597326"/>
    </ligand>
</feature>
<dbReference type="InterPro" id="IPR049704">
    <property type="entry name" value="Aminotrans_3_PPA_site"/>
</dbReference>
<reference evidence="8" key="1">
    <citation type="journal article" date="2019" name="Int. J. Syst. Evol. Microbiol.">
        <title>The Global Catalogue of Microorganisms (GCM) 10K type strain sequencing project: providing services to taxonomists for standard genome sequencing and annotation.</title>
        <authorList>
            <consortium name="The Broad Institute Genomics Platform"/>
            <consortium name="The Broad Institute Genome Sequencing Center for Infectious Disease"/>
            <person name="Wu L."/>
            <person name="Ma J."/>
        </authorList>
    </citation>
    <scope>NUCLEOTIDE SEQUENCE [LARGE SCALE GENOMIC DNA]</scope>
    <source>
        <strain evidence="8">CGMCC 1.15480</strain>
    </source>
</reference>
<feature type="region of interest" description="Disordered" evidence="6">
    <location>
        <begin position="1"/>
        <end position="33"/>
    </location>
</feature>
<dbReference type="Gene3D" id="3.40.640.10">
    <property type="entry name" value="Type I PLP-dependent aspartate aminotransferase-like (Major domain)"/>
    <property type="match status" value="1"/>
</dbReference>
<dbReference type="InterPro" id="IPR015424">
    <property type="entry name" value="PyrdxlP-dep_Trfase"/>
</dbReference>
<feature type="binding site" evidence="5">
    <location>
        <position position="318"/>
    </location>
    <ligand>
        <name>pyridoxal 5'-phosphate</name>
        <dbReference type="ChEBI" id="CHEBI:597326"/>
    </ligand>
</feature>
<keyword evidence="3 5" id="KW-0808">Transferase</keyword>
<comment type="catalytic activity">
    <reaction evidence="5">
        <text>N(2)-acetyl-L-ornithine + 2-oxoglutarate = N-acetyl-L-glutamate 5-semialdehyde + L-glutamate</text>
        <dbReference type="Rhea" id="RHEA:18049"/>
        <dbReference type="ChEBI" id="CHEBI:16810"/>
        <dbReference type="ChEBI" id="CHEBI:29123"/>
        <dbReference type="ChEBI" id="CHEBI:29985"/>
        <dbReference type="ChEBI" id="CHEBI:57805"/>
        <dbReference type="EC" id="2.6.1.11"/>
    </reaction>
</comment>
<dbReference type="PANTHER" id="PTHR11986:SF79">
    <property type="entry name" value="ACETYLORNITHINE AMINOTRANSFERASE, MITOCHONDRIAL"/>
    <property type="match status" value="1"/>
</dbReference>
<keyword evidence="5" id="KW-0963">Cytoplasm</keyword>
<evidence type="ECO:0000313" key="8">
    <source>
        <dbReference type="Proteomes" id="UP000597761"/>
    </source>
</evidence>
<evidence type="ECO:0000256" key="2">
    <source>
        <dbReference type="ARBA" id="ARBA00022605"/>
    </source>
</evidence>